<name>W6T5F5_9LACO</name>
<dbReference type="Proteomes" id="UP000019247">
    <property type="component" value="Unassembled WGS sequence"/>
</dbReference>
<protein>
    <submittedName>
        <fullName evidence="1">Uncharacterized protein</fullName>
    </submittedName>
</protein>
<dbReference type="HOGENOM" id="CLU_3044636_0_0_9"/>
<proteinExistence type="predicted"/>
<reference evidence="1 2" key="1">
    <citation type="journal article" date="2014" name="Genome Announc.">
        <title>Genome Sequence of Lactobacillus fabifermentans Strain T30PCM01, Isolated from Fermenting Grape Marc.</title>
        <authorList>
            <person name="Treu L."/>
            <person name="Vendramin V."/>
            <person name="Bovo B."/>
            <person name="Giacomini A."/>
            <person name="Corich V."/>
            <person name="Campanaro S."/>
        </authorList>
    </citation>
    <scope>NUCLEOTIDE SEQUENCE [LARGE SCALE GENOMIC DNA]</scope>
    <source>
        <strain evidence="1 2">T30PCM01</strain>
    </source>
</reference>
<gene>
    <name evidence="1" type="ORF">LFAB_12925</name>
</gene>
<comment type="caution">
    <text evidence="1">The sequence shown here is derived from an EMBL/GenBank/DDBJ whole genome shotgun (WGS) entry which is preliminary data.</text>
</comment>
<dbReference type="EMBL" id="AWWK01000064">
    <property type="protein sequence ID" value="ETY73341.1"/>
    <property type="molecule type" value="Genomic_DNA"/>
</dbReference>
<evidence type="ECO:0000313" key="2">
    <source>
        <dbReference type="Proteomes" id="UP000019247"/>
    </source>
</evidence>
<dbReference type="AlphaFoldDB" id="W6T5F5"/>
<organism evidence="1 2">
    <name type="scientific">Lactiplantibacillus fabifermentans T30PCM01</name>
    <dbReference type="NCBI Taxonomy" id="1400520"/>
    <lineage>
        <taxon>Bacteria</taxon>
        <taxon>Bacillati</taxon>
        <taxon>Bacillota</taxon>
        <taxon>Bacilli</taxon>
        <taxon>Lactobacillales</taxon>
        <taxon>Lactobacillaceae</taxon>
        <taxon>Lactiplantibacillus</taxon>
    </lineage>
</organism>
<sequence>MWVDQNKSMKIIEKRIKMGQSLKIVVFQDKPAKSCLAKIAVATILIDVMLLNRR</sequence>
<accession>W6T5F5</accession>
<evidence type="ECO:0000313" key="1">
    <source>
        <dbReference type="EMBL" id="ETY73341.1"/>
    </source>
</evidence>